<feature type="domain" description="G-protein coupled receptors family 1 profile" evidence="6">
    <location>
        <begin position="33"/>
        <end position="237"/>
    </location>
</feature>
<accession>A0A814PV51</accession>
<dbReference type="Proteomes" id="UP000663891">
    <property type="component" value="Unassembled WGS sequence"/>
</dbReference>
<feature type="transmembrane region" description="Helical" evidence="5">
    <location>
        <begin position="268"/>
        <end position="287"/>
    </location>
</feature>
<evidence type="ECO:0000256" key="3">
    <source>
        <dbReference type="ARBA" id="ARBA00022989"/>
    </source>
</evidence>
<dbReference type="EMBL" id="CAJOAY010001370">
    <property type="protein sequence ID" value="CAF3833820.1"/>
    <property type="molecule type" value="Genomic_DNA"/>
</dbReference>
<proteinExistence type="predicted"/>
<feature type="transmembrane region" description="Helical" evidence="5">
    <location>
        <begin position="96"/>
        <end position="115"/>
    </location>
</feature>
<evidence type="ECO:0000313" key="7">
    <source>
        <dbReference type="EMBL" id="CAF1110811.1"/>
    </source>
</evidence>
<feature type="transmembrane region" description="Helical" evidence="5">
    <location>
        <begin position="54"/>
        <end position="76"/>
    </location>
</feature>
<evidence type="ECO:0000256" key="1">
    <source>
        <dbReference type="ARBA" id="ARBA00004370"/>
    </source>
</evidence>
<evidence type="ECO:0000313" key="8">
    <source>
        <dbReference type="EMBL" id="CAF3833820.1"/>
    </source>
</evidence>
<feature type="transmembrane region" description="Helical" evidence="5">
    <location>
        <begin position="136"/>
        <end position="158"/>
    </location>
</feature>
<feature type="transmembrane region" description="Helical" evidence="5">
    <location>
        <begin position="194"/>
        <end position="213"/>
    </location>
</feature>
<evidence type="ECO:0000256" key="4">
    <source>
        <dbReference type="ARBA" id="ARBA00023136"/>
    </source>
</evidence>
<keyword evidence="4 5" id="KW-0472">Membrane</keyword>
<evidence type="ECO:0000313" key="9">
    <source>
        <dbReference type="Proteomes" id="UP000663891"/>
    </source>
</evidence>
<dbReference type="PROSITE" id="PS50262">
    <property type="entry name" value="G_PROTEIN_RECEP_F1_2"/>
    <property type="match status" value="1"/>
</dbReference>
<dbReference type="InterPro" id="IPR017452">
    <property type="entry name" value="GPCR_Rhodpsn_7TM"/>
</dbReference>
<keyword evidence="2 5" id="KW-0812">Transmembrane</keyword>
<sequence>MSNSSDEATRLSLIAYQVLSFGGLPIFICGLIGNFINIFAFTIRPEFNKIPTSIFLVTSFSGSFVTLLTGLLPQLVYGFTGVDPLANYIILCKLRWFLGVGTATVAVHSLCYAAFNQCLITTNSVRYQQLITQRRALILSLFIVIYCMASVAPNLFYYTHVINEINQTTCNEINQTTCNVINPTVSSYNAYNTLIIYTLIPMFSLSLFSLLTLRNIRNMLVRRPALEQTVIVLIATVAYCIRKIYFLYETVFENNSIRIARDEILTNGFTLCGFSIHGFTFFIYLAISKPFRTNIQYLIRKRQSRN</sequence>
<keyword evidence="3 5" id="KW-1133">Transmembrane helix</keyword>
<comment type="subcellular location">
    <subcellularLocation>
        <location evidence="1">Membrane</location>
    </subcellularLocation>
</comment>
<name>A0A814PV51_9BILA</name>
<dbReference type="EMBL" id="CAJNON010000215">
    <property type="protein sequence ID" value="CAF1110811.1"/>
    <property type="molecule type" value="Genomic_DNA"/>
</dbReference>
<dbReference type="Proteomes" id="UP000663881">
    <property type="component" value="Unassembled WGS sequence"/>
</dbReference>
<organism evidence="7 9">
    <name type="scientific">Adineta steineri</name>
    <dbReference type="NCBI Taxonomy" id="433720"/>
    <lineage>
        <taxon>Eukaryota</taxon>
        <taxon>Metazoa</taxon>
        <taxon>Spiralia</taxon>
        <taxon>Gnathifera</taxon>
        <taxon>Rotifera</taxon>
        <taxon>Eurotatoria</taxon>
        <taxon>Bdelloidea</taxon>
        <taxon>Adinetida</taxon>
        <taxon>Adinetidae</taxon>
        <taxon>Adineta</taxon>
    </lineage>
</organism>
<feature type="transmembrane region" description="Helical" evidence="5">
    <location>
        <begin position="225"/>
        <end position="248"/>
    </location>
</feature>
<dbReference type="SUPFAM" id="SSF81321">
    <property type="entry name" value="Family A G protein-coupled receptor-like"/>
    <property type="match status" value="1"/>
</dbReference>
<dbReference type="Gene3D" id="1.20.1070.10">
    <property type="entry name" value="Rhodopsin 7-helix transmembrane proteins"/>
    <property type="match status" value="1"/>
</dbReference>
<protein>
    <recommendedName>
        <fullName evidence="6">G-protein coupled receptors family 1 profile domain-containing protein</fullName>
    </recommendedName>
</protein>
<evidence type="ECO:0000259" key="6">
    <source>
        <dbReference type="PROSITE" id="PS50262"/>
    </source>
</evidence>
<gene>
    <name evidence="8" type="ORF">OKA104_LOCUS20459</name>
    <name evidence="7" type="ORF">VCS650_LOCUS20631</name>
</gene>
<dbReference type="OrthoDB" id="2101615at2759"/>
<evidence type="ECO:0000256" key="5">
    <source>
        <dbReference type="SAM" id="Phobius"/>
    </source>
</evidence>
<evidence type="ECO:0000256" key="2">
    <source>
        <dbReference type="ARBA" id="ARBA00022692"/>
    </source>
</evidence>
<dbReference type="AlphaFoldDB" id="A0A814PV51"/>
<reference evidence="7" key="1">
    <citation type="submission" date="2021-02" db="EMBL/GenBank/DDBJ databases">
        <authorList>
            <person name="Nowell W R."/>
        </authorList>
    </citation>
    <scope>NUCLEOTIDE SEQUENCE</scope>
</reference>
<dbReference type="GO" id="GO:0016020">
    <property type="term" value="C:membrane"/>
    <property type="evidence" value="ECO:0007669"/>
    <property type="project" value="UniProtKB-SubCell"/>
</dbReference>
<comment type="caution">
    <text evidence="7">The sequence shown here is derived from an EMBL/GenBank/DDBJ whole genome shotgun (WGS) entry which is preliminary data.</text>
</comment>
<dbReference type="CDD" id="cd00637">
    <property type="entry name" value="7tm_classA_rhodopsin-like"/>
    <property type="match status" value="1"/>
</dbReference>
<feature type="transmembrane region" description="Helical" evidence="5">
    <location>
        <begin position="20"/>
        <end position="42"/>
    </location>
</feature>